<feature type="region of interest" description="Disordered" evidence="1">
    <location>
        <begin position="38"/>
        <end position="63"/>
    </location>
</feature>
<evidence type="ECO:0000313" key="3">
    <source>
        <dbReference type="Proteomes" id="UP001620626"/>
    </source>
</evidence>
<accession>A0ABD2KUS2</accession>
<protein>
    <submittedName>
        <fullName evidence="2">Uncharacterized protein</fullName>
    </submittedName>
</protein>
<feature type="compositionally biased region" description="Acidic residues" evidence="1">
    <location>
        <begin position="1"/>
        <end position="18"/>
    </location>
</feature>
<dbReference type="AlphaFoldDB" id="A0ABD2KUS2"/>
<evidence type="ECO:0000256" key="1">
    <source>
        <dbReference type="SAM" id="MobiDB-lite"/>
    </source>
</evidence>
<proteinExistence type="predicted"/>
<evidence type="ECO:0000313" key="2">
    <source>
        <dbReference type="EMBL" id="KAL3106695.1"/>
    </source>
</evidence>
<gene>
    <name evidence="2" type="ORF">niasHT_019823</name>
</gene>
<keyword evidence="3" id="KW-1185">Reference proteome</keyword>
<dbReference type="EMBL" id="JBICBT010000638">
    <property type="protein sequence ID" value="KAL3106695.1"/>
    <property type="molecule type" value="Genomic_DNA"/>
</dbReference>
<organism evidence="2 3">
    <name type="scientific">Heterodera trifolii</name>
    <dbReference type="NCBI Taxonomy" id="157864"/>
    <lineage>
        <taxon>Eukaryota</taxon>
        <taxon>Metazoa</taxon>
        <taxon>Ecdysozoa</taxon>
        <taxon>Nematoda</taxon>
        <taxon>Chromadorea</taxon>
        <taxon>Rhabditida</taxon>
        <taxon>Tylenchina</taxon>
        <taxon>Tylenchomorpha</taxon>
        <taxon>Tylenchoidea</taxon>
        <taxon>Heteroderidae</taxon>
        <taxon>Heteroderinae</taxon>
        <taxon>Heterodera</taxon>
    </lineage>
</organism>
<reference evidence="2 3" key="1">
    <citation type="submission" date="2024-10" db="EMBL/GenBank/DDBJ databases">
        <authorList>
            <person name="Kim D."/>
        </authorList>
    </citation>
    <scope>NUCLEOTIDE SEQUENCE [LARGE SCALE GENOMIC DNA]</scope>
    <source>
        <strain evidence="2">BH-2024</strain>
    </source>
</reference>
<sequence length="143" mass="16046">MSRSEEEEEEEEEDDDDDLSIRPGGTLGYGGNVWGEEAGDICGHSPSRPSGRRMVNGSGGRPAHCCRSAAAAAHRRSAILFVRRYLSRSDLLHLHRRVVRARSNGATIAQIRRVVWHFLSQALSPEQKTELGMQMQQLRMDFE</sequence>
<dbReference type="Proteomes" id="UP001620626">
    <property type="component" value="Unassembled WGS sequence"/>
</dbReference>
<feature type="region of interest" description="Disordered" evidence="1">
    <location>
        <begin position="1"/>
        <end position="25"/>
    </location>
</feature>
<name>A0ABD2KUS2_9BILA</name>
<comment type="caution">
    <text evidence="2">The sequence shown here is derived from an EMBL/GenBank/DDBJ whole genome shotgun (WGS) entry which is preliminary data.</text>
</comment>